<organism evidence="8 9">
    <name type="scientific">Paenibacillus flagellatus</name>
    <dbReference type="NCBI Taxonomy" id="2211139"/>
    <lineage>
        <taxon>Bacteria</taxon>
        <taxon>Bacillati</taxon>
        <taxon>Bacillota</taxon>
        <taxon>Bacilli</taxon>
        <taxon>Bacillales</taxon>
        <taxon>Paenibacillaceae</taxon>
        <taxon>Paenibacillus</taxon>
    </lineage>
</organism>
<feature type="signal peptide" evidence="7">
    <location>
        <begin position="1"/>
        <end position="21"/>
    </location>
</feature>
<dbReference type="Proteomes" id="UP000247476">
    <property type="component" value="Unassembled WGS sequence"/>
</dbReference>
<dbReference type="AlphaFoldDB" id="A0A2V5K9Y2"/>
<dbReference type="SUPFAM" id="SSF53850">
    <property type="entry name" value="Periplasmic binding protein-like II"/>
    <property type="match status" value="1"/>
</dbReference>
<dbReference type="InterPro" id="IPR050490">
    <property type="entry name" value="Bact_solute-bd_prot1"/>
</dbReference>
<protein>
    <submittedName>
        <fullName evidence="8">ABC transporter substrate-binding protein</fullName>
    </submittedName>
</protein>
<accession>A0A2V5K9Y2</accession>
<gene>
    <name evidence="8" type="ORF">DLM86_04315</name>
</gene>
<keyword evidence="4" id="KW-0564">Palmitate</keyword>
<keyword evidence="1" id="KW-1003">Cell membrane</keyword>
<evidence type="ECO:0000256" key="7">
    <source>
        <dbReference type="SAM" id="SignalP"/>
    </source>
</evidence>
<feature type="compositionally biased region" description="Polar residues" evidence="6">
    <location>
        <begin position="32"/>
        <end position="42"/>
    </location>
</feature>
<feature type="region of interest" description="Disordered" evidence="6">
    <location>
        <begin position="26"/>
        <end position="45"/>
    </location>
</feature>
<dbReference type="PANTHER" id="PTHR43649:SF33">
    <property type="entry name" value="POLYGALACTURONAN_RHAMNOGALACTURONAN-BINDING PROTEIN YTCQ"/>
    <property type="match status" value="1"/>
</dbReference>
<evidence type="ECO:0000256" key="2">
    <source>
        <dbReference type="ARBA" id="ARBA00022729"/>
    </source>
</evidence>
<dbReference type="OrthoDB" id="9787283at2"/>
<evidence type="ECO:0000313" key="9">
    <source>
        <dbReference type="Proteomes" id="UP000247476"/>
    </source>
</evidence>
<evidence type="ECO:0000256" key="3">
    <source>
        <dbReference type="ARBA" id="ARBA00023136"/>
    </source>
</evidence>
<dbReference type="CDD" id="cd13581">
    <property type="entry name" value="PBP2_AlgQ_like_2"/>
    <property type="match status" value="1"/>
</dbReference>
<evidence type="ECO:0000256" key="1">
    <source>
        <dbReference type="ARBA" id="ARBA00022475"/>
    </source>
</evidence>
<evidence type="ECO:0000256" key="6">
    <source>
        <dbReference type="SAM" id="MobiDB-lite"/>
    </source>
</evidence>
<dbReference type="Pfam" id="PF01547">
    <property type="entry name" value="SBP_bac_1"/>
    <property type="match status" value="1"/>
</dbReference>
<dbReference type="PANTHER" id="PTHR43649">
    <property type="entry name" value="ARABINOSE-BINDING PROTEIN-RELATED"/>
    <property type="match status" value="1"/>
</dbReference>
<name>A0A2V5K9Y2_9BACL</name>
<dbReference type="RefSeq" id="WP_110838747.1">
    <property type="nucleotide sequence ID" value="NZ_QJVJ01000002.1"/>
</dbReference>
<dbReference type="EMBL" id="QJVJ01000002">
    <property type="protein sequence ID" value="PYI56218.1"/>
    <property type="molecule type" value="Genomic_DNA"/>
</dbReference>
<dbReference type="InterPro" id="IPR006059">
    <property type="entry name" value="SBP"/>
</dbReference>
<evidence type="ECO:0000256" key="4">
    <source>
        <dbReference type="ARBA" id="ARBA00023139"/>
    </source>
</evidence>
<reference evidence="8 9" key="1">
    <citation type="submission" date="2018-05" db="EMBL/GenBank/DDBJ databases">
        <title>Paenibacillus flagellatus sp. nov., isolated from selenium mineral soil.</title>
        <authorList>
            <person name="Dai X."/>
        </authorList>
    </citation>
    <scope>NUCLEOTIDE SEQUENCE [LARGE SCALE GENOMIC DNA]</scope>
    <source>
        <strain evidence="8 9">DXL2</strain>
    </source>
</reference>
<evidence type="ECO:0000313" key="8">
    <source>
        <dbReference type="EMBL" id="PYI56218.1"/>
    </source>
</evidence>
<dbReference type="PROSITE" id="PS51257">
    <property type="entry name" value="PROKAR_LIPOPROTEIN"/>
    <property type="match status" value="1"/>
</dbReference>
<sequence length="542" mass="60005">MKQTFKAAAGTMLVFSLLASACSGNGSGQTGGADSSGQQDPNKPTELTVFAPQSPAIENLETNRFTKKVEEKANVKIKWNVVPEKSLEDKKQLMMASGDYPAVLLGGNFNKADQLKYGQQGAFLDLKELIDKHAPNVKKAMNDLPYLKAAMTAPNGSIYAIPKINECFHCTYGQKMWINKSWLDKLGLAMPTTTDEFYEVLKAFKEKDPNGNGKPDEVPLTTSYDMWAGGVDSFLMNAFIYDDMDSYFSLSDGKVRLSAAQPEWREGLRYLRKLYAEGLIDKAAFTQNADAVKQLASKPEQVVGAVSTALISYLYTANDENPRHKEFEVVPPLKGPNGVRLSSYSVGAGNGQFVLTNKATKEQQIAAMRLADYLYSEEATVLTSWGFEGEGWRRANAGETDYNGKPAQYAVIPSTKTAQVQNDSWQQLGIMLMTNAIREGFVAPKDPLGNDGYEYRLWKESKKYEPYGKPETVYPSDVYIDPADATLAAQLRTTIKDYVKSSMAQFITGSKDIEKDWDAYIAGFKGLQLDKYAAIYQKALNK</sequence>
<keyword evidence="5" id="KW-0449">Lipoprotein</keyword>
<feature type="chain" id="PRO_5038872864" evidence="7">
    <location>
        <begin position="22"/>
        <end position="542"/>
    </location>
</feature>
<comment type="caution">
    <text evidence="8">The sequence shown here is derived from an EMBL/GenBank/DDBJ whole genome shotgun (WGS) entry which is preliminary data.</text>
</comment>
<keyword evidence="9" id="KW-1185">Reference proteome</keyword>
<keyword evidence="2 7" id="KW-0732">Signal</keyword>
<keyword evidence="3" id="KW-0472">Membrane</keyword>
<evidence type="ECO:0000256" key="5">
    <source>
        <dbReference type="ARBA" id="ARBA00023288"/>
    </source>
</evidence>
<dbReference type="Gene3D" id="3.40.190.10">
    <property type="entry name" value="Periplasmic binding protein-like II"/>
    <property type="match status" value="2"/>
</dbReference>
<proteinExistence type="predicted"/>